<dbReference type="SMART" id="SM01324">
    <property type="entry name" value="YARHG"/>
    <property type="match status" value="1"/>
</dbReference>
<dbReference type="InterPro" id="IPR038434">
    <property type="entry name" value="YARHG_sf"/>
</dbReference>
<dbReference type="Pfam" id="PF13308">
    <property type="entry name" value="YARHG"/>
    <property type="match status" value="1"/>
</dbReference>
<feature type="domain" description="YARHG" evidence="1">
    <location>
        <begin position="244"/>
        <end position="328"/>
    </location>
</feature>
<evidence type="ECO:0000313" key="3">
    <source>
        <dbReference type="Proteomes" id="UP000580568"/>
    </source>
</evidence>
<gene>
    <name evidence="2" type="ORF">bsdtw1_03551</name>
</gene>
<protein>
    <recommendedName>
        <fullName evidence="1">YARHG domain-containing protein</fullName>
    </recommendedName>
</protein>
<comment type="caution">
    <text evidence="2">The sequence shown here is derived from an EMBL/GenBank/DDBJ whole genome shotgun (WGS) entry which is preliminary data.</text>
</comment>
<dbReference type="AlphaFoldDB" id="A0A6V8SRB8"/>
<name>A0A6V8SRB8_9CLOT</name>
<sequence>MENTKIDKLFSEGKYEEAFKQFEVIYKLGGDFKANSHYEDIMLNNAAKLTGSPVQSTKEMLLKNNKTYFDNLDEDVYDEIIQVTTTGYNEDTRLKVNLYKNISGQYKLADNYLGEYDVDTQIQGIYNYDKGKKGIYIRTNGRFDVATVVLGVTSGKLQVKGVVRANNYTGPVDVDKDGTYEVVANNVSQIATSDKGVSKWFKVYDDGRTPTEVKVTAEQAANSTPANQEDSASSISVNTSPSVEDYVFVDSDRRYLTDADLADLSKDKLAIARNEIFARHGYVFKTDEFKNYFTSKQWYVPNPSYDGTDTVFNEYEKANYKLIQQWENKK</sequence>
<reference evidence="2 3" key="1">
    <citation type="submission" date="2020-07" db="EMBL/GenBank/DDBJ databases">
        <title>A new beta-1,3-glucan-decomposing anaerobic bacterium isolated from anoxic soil subjected to biological soil disinfestation.</title>
        <authorList>
            <person name="Ueki A."/>
            <person name="Tonouchi A."/>
        </authorList>
    </citation>
    <scope>NUCLEOTIDE SEQUENCE [LARGE SCALE GENOMIC DNA]</scope>
    <source>
        <strain evidence="2 3">TW1</strain>
    </source>
</reference>
<evidence type="ECO:0000313" key="2">
    <source>
        <dbReference type="EMBL" id="GFP77423.1"/>
    </source>
</evidence>
<dbReference type="EMBL" id="BLZR01000001">
    <property type="protein sequence ID" value="GFP77423.1"/>
    <property type="molecule type" value="Genomic_DNA"/>
</dbReference>
<dbReference type="Proteomes" id="UP000580568">
    <property type="component" value="Unassembled WGS sequence"/>
</dbReference>
<dbReference type="RefSeq" id="WP_183278794.1">
    <property type="nucleotide sequence ID" value="NZ_BLZR01000001.1"/>
</dbReference>
<accession>A0A6V8SRB8</accession>
<keyword evidence="3" id="KW-1185">Reference proteome</keyword>
<evidence type="ECO:0000259" key="1">
    <source>
        <dbReference type="SMART" id="SM01324"/>
    </source>
</evidence>
<organism evidence="2 3">
    <name type="scientific">Clostridium fungisolvens</name>
    <dbReference type="NCBI Taxonomy" id="1604897"/>
    <lineage>
        <taxon>Bacteria</taxon>
        <taxon>Bacillati</taxon>
        <taxon>Bacillota</taxon>
        <taxon>Clostridia</taxon>
        <taxon>Eubacteriales</taxon>
        <taxon>Clostridiaceae</taxon>
        <taxon>Clostridium</taxon>
    </lineage>
</organism>
<dbReference type="InterPro" id="IPR025582">
    <property type="entry name" value="YARHG_dom"/>
</dbReference>
<dbReference type="Gene3D" id="1.20.58.1690">
    <property type="match status" value="1"/>
</dbReference>
<proteinExistence type="predicted"/>